<dbReference type="InterPro" id="IPR018647">
    <property type="entry name" value="SLFN_3-like_DNA/RNA_helicase"/>
</dbReference>
<accession>A0A1G6MM06</accession>
<proteinExistence type="predicted"/>
<sequence length="588" mass="67635">MGKRVDNIFIFNNLIFVIEFKVGEKQYSASAKTQTIDYCLDLINFHAESNQQKIIPVLVATQAEERSIDWSKLIQLEDVVCCNELNLKQTLEQIIHQYADAAPIDAIRWLNSVYKPTPTIIEAAQALYQGHQVEEISRSDAGAINLEISSRKIESIIETSKRNHQKAICFLTGVPGAGKTLAGLNIANQRLKADESEHSVFLSGNGPLVEVLQQALARNTVEIGKSRGEAVKKTHAERDAKTFIQNIHHFRDYYLQSQEIPFEKVAVFDEAQRAWQKDQVSNFMKQKKGIQDFDISEPEFLIQVMDRHPEWCVIVCLIGGGQEINTGEAGVIEWIEALKQNYANWKIYYSDKILDEPVYLPETEQRKWLKQQGICESSLHLAVSVRSFRSERVSQLVHHLLDNEAEQATELYKNVKNDYPIFLTRDLKQAKKWLKSKAKGSERYGIIASAGARRLRAEGIDVKNKISPADWFLNSPSDVRSSYYLEDVATEFDIQGLEIDFSCLAWDINFYYEQGWQYQAFKGTCWQQIRQKEKQQYLLNAYRVLLTRARQGMLIYIPDVDNADWTRPKSKYDSTYQYLKRCGLEDLS</sequence>
<dbReference type="EMBL" id="FMYO01000008">
    <property type="protein sequence ID" value="SDC56573.1"/>
    <property type="molecule type" value="Genomic_DNA"/>
</dbReference>
<evidence type="ECO:0000259" key="1">
    <source>
        <dbReference type="Pfam" id="PF09848"/>
    </source>
</evidence>
<dbReference type="InterPro" id="IPR027417">
    <property type="entry name" value="P-loop_NTPase"/>
</dbReference>
<dbReference type="Proteomes" id="UP000243468">
    <property type="component" value="Unassembled WGS sequence"/>
</dbReference>
<reference evidence="3" key="1">
    <citation type="submission" date="2016-09" db="EMBL/GenBank/DDBJ databases">
        <authorList>
            <person name="Varghese N."/>
            <person name="Submissions S."/>
        </authorList>
    </citation>
    <scope>NUCLEOTIDE SEQUENCE [LARGE SCALE GENOMIC DNA]</scope>
    <source>
        <strain evidence="3">ANC 4667</strain>
    </source>
</reference>
<gene>
    <name evidence="2" type="ORF">SAMN05421732_108100</name>
</gene>
<evidence type="ECO:0000313" key="3">
    <source>
        <dbReference type="Proteomes" id="UP000243468"/>
    </source>
</evidence>
<dbReference type="Pfam" id="PF09848">
    <property type="entry name" value="SLFN-g3_helicase"/>
    <property type="match status" value="1"/>
</dbReference>
<dbReference type="AlphaFoldDB" id="A0A1G6MM06"/>
<feature type="domain" description="Schlafen group 3-like DNA/RNA helicase" evidence="1">
    <location>
        <begin position="166"/>
        <end position="559"/>
    </location>
</feature>
<protein>
    <submittedName>
        <fullName evidence="2">Uncharacterized conserved protein</fullName>
    </submittedName>
</protein>
<evidence type="ECO:0000313" key="2">
    <source>
        <dbReference type="EMBL" id="SDC56573.1"/>
    </source>
</evidence>
<dbReference type="SUPFAM" id="SSF52540">
    <property type="entry name" value="P-loop containing nucleoside triphosphate hydrolases"/>
    <property type="match status" value="1"/>
</dbReference>
<dbReference type="STRING" id="1226327.SAMN05421732_108100"/>
<organism evidence="2 3">
    <name type="scientific">Acinetobacter kookii</name>
    <dbReference type="NCBI Taxonomy" id="1226327"/>
    <lineage>
        <taxon>Bacteria</taxon>
        <taxon>Pseudomonadati</taxon>
        <taxon>Pseudomonadota</taxon>
        <taxon>Gammaproteobacteria</taxon>
        <taxon>Moraxellales</taxon>
        <taxon>Moraxellaceae</taxon>
        <taxon>Acinetobacter</taxon>
    </lineage>
</organism>
<name>A0A1G6MM06_9GAMM</name>
<dbReference type="Gene3D" id="3.40.50.300">
    <property type="entry name" value="P-loop containing nucleotide triphosphate hydrolases"/>
    <property type="match status" value="1"/>
</dbReference>
<keyword evidence="3" id="KW-1185">Reference proteome</keyword>